<dbReference type="Proteomes" id="UP000622552">
    <property type="component" value="Unassembled WGS sequence"/>
</dbReference>
<organism evidence="5 6">
    <name type="scientific">Longispora fulva</name>
    <dbReference type="NCBI Taxonomy" id="619741"/>
    <lineage>
        <taxon>Bacteria</taxon>
        <taxon>Bacillati</taxon>
        <taxon>Actinomycetota</taxon>
        <taxon>Actinomycetes</taxon>
        <taxon>Micromonosporales</taxon>
        <taxon>Micromonosporaceae</taxon>
        <taxon>Longispora</taxon>
    </lineage>
</organism>
<dbReference type="GO" id="GO:0031956">
    <property type="term" value="F:medium-chain fatty acid-CoA ligase activity"/>
    <property type="evidence" value="ECO:0007669"/>
    <property type="project" value="TreeGrafter"/>
</dbReference>
<dbReference type="PANTHER" id="PTHR43201">
    <property type="entry name" value="ACYL-COA SYNTHETASE"/>
    <property type="match status" value="1"/>
</dbReference>
<dbReference type="Gene3D" id="3.40.50.12780">
    <property type="entry name" value="N-terminal domain of ligase-like"/>
    <property type="match status" value="1"/>
</dbReference>
<dbReference type="PROSITE" id="PS00455">
    <property type="entry name" value="AMP_BINDING"/>
    <property type="match status" value="1"/>
</dbReference>
<feature type="region of interest" description="Disordered" evidence="3">
    <location>
        <begin position="131"/>
        <end position="190"/>
    </location>
</feature>
<gene>
    <name evidence="5" type="ORF">IW245_007719</name>
</gene>
<dbReference type="SUPFAM" id="SSF56801">
    <property type="entry name" value="Acetyl-CoA synthetase-like"/>
    <property type="match status" value="1"/>
</dbReference>
<feature type="compositionally biased region" description="Gly residues" evidence="3">
    <location>
        <begin position="140"/>
        <end position="153"/>
    </location>
</feature>
<proteinExistence type="inferred from homology"/>
<evidence type="ECO:0000259" key="4">
    <source>
        <dbReference type="Pfam" id="PF00501"/>
    </source>
</evidence>
<dbReference type="AlphaFoldDB" id="A0A8J7KKQ5"/>
<reference evidence="5" key="1">
    <citation type="submission" date="2020-11" db="EMBL/GenBank/DDBJ databases">
        <title>Sequencing the genomes of 1000 actinobacteria strains.</title>
        <authorList>
            <person name="Klenk H.-P."/>
        </authorList>
    </citation>
    <scope>NUCLEOTIDE SEQUENCE</scope>
    <source>
        <strain evidence="5">DSM 45356</strain>
    </source>
</reference>
<keyword evidence="2 5" id="KW-0436">Ligase</keyword>
<dbReference type="GO" id="GO:0006631">
    <property type="term" value="P:fatty acid metabolic process"/>
    <property type="evidence" value="ECO:0007669"/>
    <property type="project" value="TreeGrafter"/>
</dbReference>
<evidence type="ECO:0000256" key="3">
    <source>
        <dbReference type="SAM" id="MobiDB-lite"/>
    </source>
</evidence>
<evidence type="ECO:0000313" key="5">
    <source>
        <dbReference type="EMBL" id="MBG6141525.1"/>
    </source>
</evidence>
<dbReference type="CDD" id="cd04433">
    <property type="entry name" value="AFD_class_I"/>
    <property type="match status" value="1"/>
</dbReference>
<dbReference type="Pfam" id="PF00501">
    <property type="entry name" value="AMP-binding"/>
    <property type="match status" value="1"/>
</dbReference>
<evidence type="ECO:0000256" key="1">
    <source>
        <dbReference type="ARBA" id="ARBA00006432"/>
    </source>
</evidence>
<feature type="domain" description="AMP-dependent synthetase/ligase" evidence="4">
    <location>
        <begin position="45"/>
        <end position="402"/>
    </location>
</feature>
<protein>
    <submittedName>
        <fullName evidence="5">Acyl-coenzyme A synthetase/AMP-(Fatty) acid ligase</fullName>
    </submittedName>
</protein>
<dbReference type="InterPro" id="IPR000873">
    <property type="entry name" value="AMP-dep_synth/lig_dom"/>
</dbReference>
<evidence type="ECO:0000313" key="6">
    <source>
        <dbReference type="Proteomes" id="UP000622552"/>
    </source>
</evidence>
<keyword evidence="6" id="KW-1185">Reference proteome</keyword>
<dbReference type="InterPro" id="IPR020845">
    <property type="entry name" value="AMP-binding_CS"/>
</dbReference>
<name>A0A8J7KKQ5_9ACTN</name>
<dbReference type="EMBL" id="JADOUF010000001">
    <property type="protein sequence ID" value="MBG6141525.1"/>
    <property type="molecule type" value="Genomic_DNA"/>
</dbReference>
<dbReference type="InterPro" id="IPR042099">
    <property type="entry name" value="ANL_N_sf"/>
</dbReference>
<dbReference type="RefSeq" id="WP_197007925.1">
    <property type="nucleotide sequence ID" value="NZ_BONS01000013.1"/>
</dbReference>
<comment type="similarity">
    <text evidence="1">Belongs to the ATP-dependent AMP-binding enzyme family.</text>
</comment>
<evidence type="ECO:0000256" key="2">
    <source>
        <dbReference type="ARBA" id="ARBA00022598"/>
    </source>
</evidence>
<sequence length="567" mass="59443">MTSIRARLAGDPDLGAGNTLETLIRYGVRPDEPTIAFDTDVDGYPAGRLLTLGELDRAVAARAHWLHEAGVRPRDPVAVIAATAADNVLTFLALARLGAIAALVNARLTPEVAAGYIDRLGATALLGPRSLLGHTPAPRGGHGSSAPRGGGEQGVRWLGENAPAGDPDQAPSHYRHHGSDPVAITHSSGTTGVPKAVTGTHDSLFAAIRHRLTAPRAQGLDRWLSALPAAHNSTLTILNLALCNRTELLALSTQDGMAALTAIEEFRPGTVLGFAGTWSQLAGVDLATRDLDSVRVWWNTGDSAHEAHIRHLTATGRHQVPGVDGPTWRSGSVFVDNLGSSELGHSVFSITHRPDTSRYGRCVGRPDPYAEAAVLDPTGTPVPDGEPGMLAVRTPSMSPGYWNDSAATYRSRVGGWLLTGDVVYRDPDGWYYHLDRVPDAITLADGTRVYTVLTEERILAGCPEVTDCTVAPTPDAGIQILVHLTANPGRAGTPGQTLPVEAGSDLLEVVRAVLDPVVAAAVRRVVVAAAGQIPLGATGKVRKIALRTGDAPDAAARVVLTSPGELS</sequence>
<dbReference type="PANTHER" id="PTHR43201:SF5">
    <property type="entry name" value="MEDIUM-CHAIN ACYL-COA LIGASE ACSF2, MITOCHONDRIAL"/>
    <property type="match status" value="1"/>
</dbReference>
<accession>A0A8J7KKQ5</accession>
<comment type="caution">
    <text evidence="5">The sequence shown here is derived from an EMBL/GenBank/DDBJ whole genome shotgun (WGS) entry which is preliminary data.</text>
</comment>